<dbReference type="GO" id="GO:1902201">
    <property type="term" value="P:negative regulation of bacterial-type flagellum-dependent cell motility"/>
    <property type="evidence" value="ECO:0007669"/>
    <property type="project" value="TreeGrafter"/>
</dbReference>
<keyword evidence="5" id="KW-0408">Iron</keyword>
<dbReference type="InterPro" id="IPR000160">
    <property type="entry name" value="GGDEF_dom"/>
</dbReference>
<evidence type="ECO:0000256" key="7">
    <source>
        <dbReference type="SAM" id="Coils"/>
    </source>
</evidence>
<dbReference type="Pfam" id="PF01814">
    <property type="entry name" value="Hemerythrin"/>
    <property type="match status" value="1"/>
</dbReference>
<dbReference type="GO" id="GO:0043709">
    <property type="term" value="P:cell adhesion involved in single-species biofilm formation"/>
    <property type="evidence" value="ECO:0007669"/>
    <property type="project" value="TreeGrafter"/>
</dbReference>
<dbReference type="PANTHER" id="PTHR45138:SF9">
    <property type="entry name" value="DIGUANYLATE CYCLASE DGCM-RELATED"/>
    <property type="match status" value="1"/>
</dbReference>
<comment type="cofactor">
    <cofactor evidence="1">
        <name>Mg(2+)</name>
        <dbReference type="ChEBI" id="CHEBI:18420"/>
    </cofactor>
</comment>
<comment type="catalytic activity">
    <reaction evidence="6">
        <text>2 GTP = 3',3'-c-di-GMP + 2 diphosphate</text>
        <dbReference type="Rhea" id="RHEA:24898"/>
        <dbReference type="ChEBI" id="CHEBI:33019"/>
        <dbReference type="ChEBI" id="CHEBI:37565"/>
        <dbReference type="ChEBI" id="CHEBI:58805"/>
        <dbReference type="EC" id="2.7.7.65"/>
    </reaction>
</comment>
<dbReference type="InterPro" id="IPR050469">
    <property type="entry name" value="Diguanylate_Cyclase"/>
</dbReference>
<dbReference type="CDD" id="cd12107">
    <property type="entry name" value="Hemerythrin"/>
    <property type="match status" value="1"/>
</dbReference>
<evidence type="ECO:0000256" key="3">
    <source>
        <dbReference type="ARBA" id="ARBA00012528"/>
    </source>
</evidence>
<evidence type="ECO:0000256" key="2">
    <source>
        <dbReference type="ARBA" id="ARBA00010587"/>
    </source>
</evidence>
<dbReference type="SUPFAM" id="SSF47188">
    <property type="entry name" value="Hemerythrin-like"/>
    <property type="match status" value="1"/>
</dbReference>
<dbReference type="GO" id="GO:0005886">
    <property type="term" value="C:plasma membrane"/>
    <property type="evidence" value="ECO:0007669"/>
    <property type="project" value="TreeGrafter"/>
</dbReference>
<sequence length="367" mass="41245">MATAFKWSAAFLTGQSTVDEQHYQLIDIINQFGKEFELEEIDRAAVDGLYLDLLAYTEYHFEEEEALMQQCRLDERHIAGHKEAHKRFLDEVQLIYSGMSFNDRSRAHSYLKFLIHWLAYHILGKDKEMSAQIDDIRNGATPEAAYLKHKPNDDTKEPLVEALDGLLEQLSKRNAELRQLNAELEDKVQQRTQQLLAANQKLEVLSLTDILTSLPNRRHAMKSLQLLWEESEQTGSPLSALMIDADNFKTINDTYGHDSGDKVLIKLATMLRDSFRNDDQVCRLGGDEFFVICPKTPLDDAVELAEKVRQQVAAMVVSVPGGQWQGSISVGVAAKDAAMASKEELIQKADQGAIAAKQAGKNNVQAV</sequence>
<dbReference type="NCBIfam" id="TIGR00254">
    <property type="entry name" value="GGDEF"/>
    <property type="match status" value="1"/>
</dbReference>
<dbReference type="PROSITE" id="PS50887">
    <property type="entry name" value="GGDEF"/>
    <property type="match status" value="1"/>
</dbReference>
<evidence type="ECO:0000256" key="4">
    <source>
        <dbReference type="ARBA" id="ARBA00022723"/>
    </source>
</evidence>
<dbReference type="Pfam" id="PF00990">
    <property type="entry name" value="GGDEF"/>
    <property type="match status" value="1"/>
</dbReference>
<dbReference type="PANTHER" id="PTHR45138">
    <property type="entry name" value="REGULATORY COMPONENTS OF SENSORY TRANSDUCTION SYSTEM"/>
    <property type="match status" value="1"/>
</dbReference>
<keyword evidence="10" id="KW-1185">Reference proteome</keyword>
<dbReference type="RefSeq" id="WP_132701656.1">
    <property type="nucleotide sequence ID" value="NZ_SLZR01000008.1"/>
</dbReference>
<dbReference type="EMBL" id="SLZR01000008">
    <property type="protein sequence ID" value="TCS40678.1"/>
    <property type="molecule type" value="Genomic_DNA"/>
</dbReference>
<evidence type="ECO:0000313" key="9">
    <source>
        <dbReference type="EMBL" id="TCS40678.1"/>
    </source>
</evidence>
<dbReference type="OrthoDB" id="9812260at2"/>
<gene>
    <name evidence="9" type="ORF">BCF53_10834</name>
</gene>
<dbReference type="CDD" id="cd01949">
    <property type="entry name" value="GGDEF"/>
    <property type="match status" value="1"/>
</dbReference>
<dbReference type="Proteomes" id="UP000295793">
    <property type="component" value="Unassembled WGS sequence"/>
</dbReference>
<comment type="caution">
    <text evidence="9">The sequence shown here is derived from an EMBL/GenBank/DDBJ whole genome shotgun (WGS) entry which is preliminary data.</text>
</comment>
<dbReference type="FunFam" id="3.30.70.270:FF:000001">
    <property type="entry name" value="Diguanylate cyclase domain protein"/>
    <property type="match status" value="1"/>
</dbReference>
<dbReference type="AlphaFoldDB" id="A0A4R3I8W4"/>
<dbReference type="GO" id="GO:0046872">
    <property type="term" value="F:metal ion binding"/>
    <property type="evidence" value="ECO:0007669"/>
    <property type="project" value="UniProtKB-KW"/>
</dbReference>
<comment type="similarity">
    <text evidence="2">Belongs to the hemerythrin family.</text>
</comment>
<feature type="domain" description="GGDEF" evidence="8">
    <location>
        <begin position="236"/>
        <end position="367"/>
    </location>
</feature>
<proteinExistence type="inferred from homology"/>
<dbReference type="InterPro" id="IPR012312">
    <property type="entry name" value="Hemerythrin-like"/>
</dbReference>
<dbReference type="InterPro" id="IPR043128">
    <property type="entry name" value="Rev_trsase/Diguanyl_cyclase"/>
</dbReference>
<organism evidence="9 10">
    <name type="scientific">Reinekea marinisedimentorum</name>
    <dbReference type="NCBI Taxonomy" id="230495"/>
    <lineage>
        <taxon>Bacteria</taxon>
        <taxon>Pseudomonadati</taxon>
        <taxon>Pseudomonadota</taxon>
        <taxon>Gammaproteobacteria</taxon>
        <taxon>Oceanospirillales</taxon>
        <taxon>Saccharospirillaceae</taxon>
        <taxon>Reinekea</taxon>
    </lineage>
</organism>
<protein>
    <recommendedName>
        <fullName evidence="3">diguanylate cyclase</fullName>
        <ecNumber evidence="3">2.7.7.65</ecNumber>
    </recommendedName>
</protein>
<dbReference type="InterPro" id="IPR035938">
    <property type="entry name" value="Hemerythrin-like_sf"/>
</dbReference>
<reference evidence="9 10" key="1">
    <citation type="submission" date="2019-03" db="EMBL/GenBank/DDBJ databases">
        <title>Genomic Encyclopedia of Archaeal and Bacterial Type Strains, Phase II (KMG-II): from individual species to whole genera.</title>
        <authorList>
            <person name="Goeker M."/>
        </authorList>
    </citation>
    <scope>NUCLEOTIDE SEQUENCE [LARGE SCALE GENOMIC DNA]</scope>
    <source>
        <strain evidence="9 10">DSM 15388</strain>
    </source>
</reference>
<evidence type="ECO:0000256" key="1">
    <source>
        <dbReference type="ARBA" id="ARBA00001946"/>
    </source>
</evidence>
<keyword evidence="4" id="KW-0479">Metal-binding</keyword>
<evidence type="ECO:0000259" key="8">
    <source>
        <dbReference type="PROSITE" id="PS50887"/>
    </source>
</evidence>
<accession>A0A4R3I8W4</accession>
<dbReference type="Gene3D" id="3.30.70.270">
    <property type="match status" value="1"/>
</dbReference>
<dbReference type="NCBIfam" id="NF033749">
    <property type="entry name" value="bact_hemeryth"/>
    <property type="match status" value="1"/>
</dbReference>
<dbReference type="SUPFAM" id="SSF55073">
    <property type="entry name" value="Nucleotide cyclase"/>
    <property type="match status" value="1"/>
</dbReference>
<evidence type="ECO:0000313" key="10">
    <source>
        <dbReference type="Proteomes" id="UP000295793"/>
    </source>
</evidence>
<dbReference type="NCBIfam" id="TIGR02481">
    <property type="entry name" value="hemeryth_dom"/>
    <property type="match status" value="1"/>
</dbReference>
<evidence type="ECO:0000256" key="6">
    <source>
        <dbReference type="ARBA" id="ARBA00034247"/>
    </source>
</evidence>
<evidence type="ECO:0000256" key="5">
    <source>
        <dbReference type="ARBA" id="ARBA00023004"/>
    </source>
</evidence>
<keyword evidence="7" id="KW-0175">Coiled coil</keyword>
<dbReference type="SMART" id="SM00267">
    <property type="entry name" value="GGDEF"/>
    <property type="match status" value="1"/>
</dbReference>
<dbReference type="InterPro" id="IPR029787">
    <property type="entry name" value="Nucleotide_cyclase"/>
</dbReference>
<dbReference type="GO" id="GO:0052621">
    <property type="term" value="F:diguanylate cyclase activity"/>
    <property type="evidence" value="ECO:0007669"/>
    <property type="project" value="UniProtKB-EC"/>
</dbReference>
<dbReference type="InterPro" id="IPR012827">
    <property type="entry name" value="Hemerythrin_metal-bd"/>
</dbReference>
<name>A0A4R3I8W4_9GAMM</name>
<feature type="coiled-coil region" evidence="7">
    <location>
        <begin position="160"/>
        <end position="201"/>
    </location>
</feature>
<dbReference type="EC" id="2.7.7.65" evidence="3"/>
<dbReference type="Gene3D" id="1.20.120.50">
    <property type="entry name" value="Hemerythrin-like"/>
    <property type="match status" value="1"/>
</dbReference>